<sequence length="233" mass="26267">MDTLQINPPTRRGHKYVLVLIDDLSRFNQIYAMREKGEAEEYIKSYLREIKNKLGITPAYLHTDRGGEFNSHSFLNFLSTLGISLLRLLNLETGKIRVSQDFTPTVVNPIVSMNQPQQVLPTTSLLKVKLQIPTIDNQPEDITTTQPSVPAAESSQAVPPAQQSKHYDYVPYYKQAPKNISSSISQDNIILALSDPLERTEWQKAMDTEYNSLIAHNTSELVPYPDKPAKVIG</sequence>
<dbReference type="GO" id="GO:0046872">
    <property type="term" value="F:metal ion binding"/>
    <property type="evidence" value="ECO:0007669"/>
    <property type="project" value="UniProtKB-KW"/>
</dbReference>
<dbReference type="InterPro" id="IPR001584">
    <property type="entry name" value="Integrase_cat-core"/>
</dbReference>
<dbReference type="GO" id="GO:0005634">
    <property type="term" value="C:nucleus"/>
    <property type="evidence" value="ECO:0007669"/>
    <property type="project" value="UniProtKB-ARBA"/>
</dbReference>
<keyword evidence="1" id="KW-0815">Transposition</keyword>
<dbReference type="GO" id="GO:0004519">
    <property type="term" value="F:endonuclease activity"/>
    <property type="evidence" value="ECO:0007669"/>
    <property type="project" value="UniProtKB-KW"/>
</dbReference>
<evidence type="ECO:0000256" key="3">
    <source>
        <dbReference type="ARBA" id="ARBA00022722"/>
    </source>
</evidence>
<dbReference type="GO" id="GO:0032196">
    <property type="term" value="P:transposition"/>
    <property type="evidence" value="ECO:0007669"/>
    <property type="project" value="UniProtKB-KW"/>
</dbReference>
<keyword evidence="6" id="KW-0378">Hydrolase</keyword>
<evidence type="ECO:0000313" key="17">
    <source>
        <dbReference type="EMBL" id="MBW0583148.1"/>
    </source>
</evidence>
<keyword evidence="3" id="KW-0540">Nuclease</keyword>
<name>A0A9Q3KKN9_9BASI</name>
<dbReference type="PANTHER" id="PTHR42648:SF11">
    <property type="entry name" value="TRANSPOSON TY4-P GAG-POL POLYPROTEIN"/>
    <property type="match status" value="1"/>
</dbReference>
<evidence type="ECO:0000256" key="5">
    <source>
        <dbReference type="ARBA" id="ARBA00022759"/>
    </source>
</evidence>
<keyword evidence="4" id="KW-0479">Metal-binding</keyword>
<reference evidence="17" key="1">
    <citation type="submission" date="2021-03" db="EMBL/GenBank/DDBJ databases">
        <title>Draft genome sequence of rust myrtle Austropuccinia psidii MF-1, a brazilian biotype.</title>
        <authorList>
            <person name="Quecine M.C."/>
            <person name="Pachon D.M.R."/>
            <person name="Bonatelli M.L."/>
            <person name="Correr F.H."/>
            <person name="Franceschini L.M."/>
            <person name="Leite T.F."/>
            <person name="Margarido G.R.A."/>
            <person name="Almeida C.A."/>
            <person name="Ferrarezi J.A."/>
            <person name="Labate C.A."/>
        </authorList>
    </citation>
    <scope>NUCLEOTIDE SEQUENCE</scope>
    <source>
        <strain evidence="17">MF-1</strain>
    </source>
</reference>
<evidence type="ECO:0000256" key="1">
    <source>
        <dbReference type="ARBA" id="ARBA00022578"/>
    </source>
</evidence>
<evidence type="ECO:0000256" key="6">
    <source>
        <dbReference type="ARBA" id="ARBA00022801"/>
    </source>
</evidence>
<evidence type="ECO:0000256" key="13">
    <source>
        <dbReference type="ARBA" id="ARBA00048173"/>
    </source>
</evidence>
<evidence type="ECO:0000256" key="8">
    <source>
        <dbReference type="ARBA" id="ARBA00022884"/>
    </source>
</evidence>
<evidence type="ECO:0000313" key="18">
    <source>
        <dbReference type="Proteomes" id="UP000765509"/>
    </source>
</evidence>
<evidence type="ECO:0000256" key="10">
    <source>
        <dbReference type="ARBA" id="ARBA00022918"/>
    </source>
</evidence>
<evidence type="ECO:0000256" key="12">
    <source>
        <dbReference type="ARBA" id="ARBA00023172"/>
    </source>
</evidence>
<evidence type="ECO:0000256" key="7">
    <source>
        <dbReference type="ARBA" id="ARBA00022842"/>
    </source>
</evidence>
<evidence type="ECO:0000256" key="4">
    <source>
        <dbReference type="ARBA" id="ARBA00022723"/>
    </source>
</evidence>
<organism evidence="17 18">
    <name type="scientific">Austropuccinia psidii MF-1</name>
    <dbReference type="NCBI Taxonomy" id="1389203"/>
    <lineage>
        <taxon>Eukaryota</taxon>
        <taxon>Fungi</taxon>
        <taxon>Dikarya</taxon>
        <taxon>Basidiomycota</taxon>
        <taxon>Pucciniomycotina</taxon>
        <taxon>Pucciniomycetes</taxon>
        <taxon>Pucciniales</taxon>
        <taxon>Sphaerophragmiaceae</taxon>
        <taxon>Austropuccinia</taxon>
    </lineage>
</organism>
<dbReference type="AlphaFoldDB" id="A0A9Q3KKN9"/>
<dbReference type="GO" id="GO:0006310">
    <property type="term" value="P:DNA recombination"/>
    <property type="evidence" value="ECO:0007669"/>
    <property type="project" value="UniProtKB-KW"/>
</dbReference>
<dbReference type="SUPFAM" id="SSF53098">
    <property type="entry name" value="Ribonuclease H-like"/>
    <property type="match status" value="1"/>
</dbReference>
<dbReference type="Pfam" id="PF00665">
    <property type="entry name" value="rve"/>
    <property type="match status" value="1"/>
</dbReference>
<dbReference type="Proteomes" id="UP000765509">
    <property type="component" value="Unassembled WGS sequence"/>
</dbReference>
<dbReference type="GO" id="GO:0016787">
    <property type="term" value="F:hydrolase activity"/>
    <property type="evidence" value="ECO:0007669"/>
    <property type="project" value="UniProtKB-KW"/>
</dbReference>
<dbReference type="OrthoDB" id="3229173at2759"/>
<keyword evidence="9" id="KW-0229">DNA integration</keyword>
<accession>A0A9Q3KKN9</accession>
<dbReference type="PROSITE" id="PS50994">
    <property type="entry name" value="INTEGRASE"/>
    <property type="match status" value="1"/>
</dbReference>
<dbReference type="GO" id="GO:0003964">
    <property type="term" value="F:RNA-directed DNA polymerase activity"/>
    <property type="evidence" value="ECO:0007669"/>
    <property type="project" value="UniProtKB-KW"/>
</dbReference>
<dbReference type="InterPro" id="IPR039537">
    <property type="entry name" value="Retrotran_Ty1/copia-like"/>
</dbReference>
<keyword evidence="18" id="KW-1185">Reference proteome</keyword>
<keyword evidence="10" id="KW-0695">RNA-directed DNA polymerase</keyword>
<dbReference type="InterPro" id="IPR036397">
    <property type="entry name" value="RNaseH_sf"/>
</dbReference>
<dbReference type="PANTHER" id="PTHR42648">
    <property type="entry name" value="TRANSPOSASE, PUTATIVE-RELATED"/>
    <property type="match status" value="1"/>
</dbReference>
<feature type="non-terminal residue" evidence="17">
    <location>
        <position position="233"/>
    </location>
</feature>
<proteinExistence type="predicted"/>
<evidence type="ECO:0000256" key="2">
    <source>
        <dbReference type="ARBA" id="ARBA00022695"/>
    </source>
</evidence>
<dbReference type="EMBL" id="AVOT02114372">
    <property type="protein sequence ID" value="MBW0583148.1"/>
    <property type="molecule type" value="Genomic_DNA"/>
</dbReference>
<dbReference type="GO" id="GO:0015074">
    <property type="term" value="P:DNA integration"/>
    <property type="evidence" value="ECO:0007669"/>
    <property type="project" value="UniProtKB-KW"/>
</dbReference>
<keyword evidence="12" id="KW-0233">DNA recombination</keyword>
<dbReference type="GO" id="GO:0003887">
    <property type="term" value="F:DNA-directed DNA polymerase activity"/>
    <property type="evidence" value="ECO:0007669"/>
    <property type="project" value="UniProtKB-KW"/>
</dbReference>
<gene>
    <name evidence="17" type="ORF">O181_122863</name>
</gene>
<comment type="catalytic activity">
    <reaction evidence="14">
        <text>DNA(n) + a 2'-deoxyribonucleoside 5'-triphosphate = DNA(n+1) + diphosphate</text>
        <dbReference type="Rhea" id="RHEA:22508"/>
        <dbReference type="Rhea" id="RHEA-COMP:17339"/>
        <dbReference type="Rhea" id="RHEA-COMP:17340"/>
        <dbReference type="ChEBI" id="CHEBI:33019"/>
        <dbReference type="ChEBI" id="CHEBI:61560"/>
        <dbReference type="ChEBI" id="CHEBI:173112"/>
        <dbReference type="EC" id="2.7.7.7"/>
    </reaction>
</comment>
<evidence type="ECO:0000259" key="16">
    <source>
        <dbReference type="PROSITE" id="PS50994"/>
    </source>
</evidence>
<dbReference type="InterPro" id="IPR012337">
    <property type="entry name" value="RNaseH-like_sf"/>
</dbReference>
<comment type="caution">
    <text evidence="17">The sequence shown here is derived from an EMBL/GenBank/DDBJ whole genome shotgun (WGS) entry which is preliminary data.</text>
</comment>
<evidence type="ECO:0000256" key="11">
    <source>
        <dbReference type="ARBA" id="ARBA00022932"/>
    </source>
</evidence>
<keyword evidence="11" id="KW-0239">DNA-directed DNA polymerase</keyword>
<dbReference type="GO" id="GO:0003723">
    <property type="term" value="F:RNA binding"/>
    <property type="evidence" value="ECO:0007669"/>
    <property type="project" value="UniProtKB-KW"/>
</dbReference>
<dbReference type="Gene3D" id="3.30.420.10">
    <property type="entry name" value="Ribonuclease H-like superfamily/Ribonuclease H"/>
    <property type="match status" value="1"/>
</dbReference>
<evidence type="ECO:0000256" key="15">
    <source>
        <dbReference type="SAM" id="MobiDB-lite"/>
    </source>
</evidence>
<keyword evidence="7" id="KW-0460">Magnesium</keyword>
<keyword evidence="5" id="KW-0255">Endonuclease</keyword>
<keyword evidence="8" id="KW-0694">RNA-binding</keyword>
<evidence type="ECO:0000256" key="14">
    <source>
        <dbReference type="ARBA" id="ARBA00049244"/>
    </source>
</evidence>
<comment type="catalytic activity">
    <reaction evidence="13">
        <text>DNA(n) + a 2'-deoxyribonucleoside 5'-triphosphate = DNA(n+1) + diphosphate</text>
        <dbReference type="Rhea" id="RHEA:22508"/>
        <dbReference type="Rhea" id="RHEA-COMP:17339"/>
        <dbReference type="Rhea" id="RHEA-COMP:17340"/>
        <dbReference type="ChEBI" id="CHEBI:33019"/>
        <dbReference type="ChEBI" id="CHEBI:61560"/>
        <dbReference type="ChEBI" id="CHEBI:173112"/>
        <dbReference type="EC" id="2.7.7.49"/>
    </reaction>
</comment>
<evidence type="ECO:0000256" key="9">
    <source>
        <dbReference type="ARBA" id="ARBA00022908"/>
    </source>
</evidence>
<keyword evidence="2" id="KW-0548">Nucleotidyltransferase</keyword>
<feature type="domain" description="Integrase catalytic" evidence="16">
    <location>
        <begin position="1"/>
        <end position="158"/>
    </location>
</feature>
<keyword evidence="11" id="KW-0808">Transferase</keyword>
<feature type="region of interest" description="Disordered" evidence="15">
    <location>
        <begin position="138"/>
        <end position="163"/>
    </location>
</feature>
<protein>
    <recommendedName>
        <fullName evidence="16">Integrase catalytic domain-containing protein</fullName>
    </recommendedName>
</protein>